<keyword evidence="1" id="KW-1133">Transmembrane helix</keyword>
<evidence type="ECO:0000256" key="1">
    <source>
        <dbReference type="SAM" id="Phobius"/>
    </source>
</evidence>
<dbReference type="AlphaFoldDB" id="A0A0A8YRU6"/>
<accession>A0A0A8YRU6</accession>
<organism evidence="2">
    <name type="scientific">Arundo donax</name>
    <name type="common">Giant reed</name>
    <name type="synonym">Donax arundinaceus</name>
    <dbReference type="NCBI Taxonomy" id="35708"/>
    <lineage>
        <taxon>Eukaryota</taxon>
        <taxon>Viridiplantae</taxon>
        <taxon>Streptophyta</taxon>
        <taxon>Embryophyta</taxon>
        <taxon>Tracheophyta</taxon>
        <taxon>Spermatophyta</taxon>
        <taxon>Magnoliopsida</taxon>
        <taxon>Liliopsida</taxon>
        <taxon>Poales</taxon>
        <taxon>Poaceae</taxon>
        <taxon>PACMAD clade</taxon>
        <taxon>Arundinoideae</taxon>
        <taxon>Arundineae</taxon>
        <taxon>Arundo</taxon>
    </lineage>
</organism>
<keyword evidence="1" id="KW-0812">Transmembrane</keyword>
<name>A0A0A8YRU6_ARUDO</name>
<proteinExistence type="predicted"/>
<feature type="transmembrane region" description="Helical" evidence="1">
    <location>
        <begin position="5"/>
        <end position="21"/>
    </location>
</feature>
<sequence>MYKILVISLAFICSFVIFKIMN</sequence>
<keyword evidence="1" id="KW-0472">Membrane</keyword>
<reference evidence="2" key="2">
    <citation type="journal article" date="2015" name="Data Brief">
        <title>Shoot transcriptome of the giant reed, Arundo donax.</title>
        <authorList>
            <person name="Barrero R.A."/>
            <person name="Guerrero F.D."/>
            <person name="Moolhuijzen P."/>
            <person name="Goolsby J.A."/>
            <person name="Tidwell J."/>
            <person name="Bellgard S.E."/>
            <person name="Bellgard M.I."/>
        </authorList>
    </citation>
    <scope>NUCLEOTIDE SEQUENCE</scope>
    <source>
        <tissue evidence="2">Shoot tissue taken approximately 20 cm above the soil surface</tissue>
    </source>
</reference>
<dbReference type="EMBL" id="GBRH01269412">
    <property type="protein sequence ID" value="JAD28483.1"/>
    <property type="molecule type" value="Transcribed_RNA"/>
</dbReference>
<protein>
    <submittedName>
        <fullName evidence="2">Uncharacterized protein</fullName>
    </submittedName>
</protein>
<reference evidence="2" key="1">
    <citation type="submission" date="2014-09" db="EMBL/GenBank/DDBJ databases">
        <authorList>
            <person name="Magalhaes I.L.F."/>
            <person name="Oliveira U."/>
            <person name="Santos F.R."/>
            <person name="Vidigal T.H.D.A."/>
            <person name="Brescovit A.D."/>
            <person name="Santos A.J."/>
        </authorList>
    </citation>
    <scope>NUCLEOTIDE SEQUENCE</scope>
    <source>
        <tissue evidence="2">Shoot tissue taken approximately 20 cm above the soil surface</tissue>
    </source>
</reference>
<evidence type="ECO:0000313" key="2">
    <source>
        <dbReference type="EMBL" id="JAD28483.1"/>
    </source>
</evidence>